<evidence type="ECO:0000256" key="1">
    <source>
        <dbReference type="SAM" id="MobiDB-lite"/>
    </source>
</evidence>
<feature type="region of interest" description="Disordered" evidence="1">
    <location>
        <begin position="31"/>
        <end position="59"/>
    </location>
</feature>
<dbReference type="EMBL" id="ML976656">
    <property type="protein sequence ID" value="KAF1980295.1"/>
    <property type="molecule type" value="Genomic_DNA"/>
</dbReference>
<dbReference type="AlphaFoldDB" id="A0A6A5VTR8"/>
<proteinExistence type="predicted"/>
<accession>A0A6A5VTR8</accession>
<protein>
    <submittedName>
        <fullName evidence="2">Uncharacterized protein</fullName>
    </submittedName>
</protein>
<sequence>MPRAITHPTPPSPTRAIRLWFGEAARFKEMSAMTSSRPTKWSSREKGTVNSVGIAGADL</sequence>
<gene>
    <name evidence="2" type="ORF">BU23DRAFT_548459</name>
</gene>
<reference evidence="2" key="1">
    <citation type="journal article" date="2020" name="Stud. Mycol.">
        <title>101 Dothideomycetes genomes: a test case for predicting lifestyles and emergence of pathogens.</title>
        <authorList>
            <person name="Haridas S."/>
            <person name="Albert R."/>
            <person name="Binder M."/>
            <person name="Bloem J."/>
            <person name="Labutti K."/>
            <person name="Salamov A."/>
            <person name="Andreopoulos B."/>
            <person name="Baker S."/>
            <person name="Barry K."/>
            <person name="Bills G."/>
            <person name="Bluhm B."/>
            <person name="Cannon C."/>
            <person name="Castanera R."/>
            <person name="Culley D."/>
            <person name="Daum C."/>
            <person name="Ezra D."/>
            <person name="Gonzalez J."/>
            <person name="Henrissat B."/>
            <person name="Kuo A."/>
            <person name="Liang C."/>
            <person name="Lipzen A."/>
            <person name="Lutzoni F."/>
            <person name="Magnuson J."/>
            <person name="Mondo S."/>
            <person name="Nolan M."/>
            <person name="Ohm R."/>
            <person name="Pangilinan J."/>
            <person name="Park H.-J."/>
            <person name="Ramirez L."/>
            <person name="Alfaro M."/>
            <person name="Sun H."/>
            <person name="Tritt A."/>
            <person name="Yoshinaga Y."/>
            <person name="Zwiers L.-H."/>
            <person name="Turgeon B."/>
            <person name="Goodwin S."/>
            <person name="Spatafora J."/>
            <person name="Crous P."/>
            <person name="Grigoriev I."/>
        </authorList>
    </citation>
    <scope>NUCLEOTIDE SEQUENCE</scope>
    <source>
        <strain evidence="2">CBS 107.79</strain>
    </source>
</reference>
<organism evidence="2 3">
    <name type="scientific">Bimuria novae-zelandiae CBS 107.79</name>
    <dbReference type="NCBI Taxonomy" id="1447943"/>
    <lineage>
        <taxon>Eukaryota</taxon>
        <taxon>Fungi</taxon>
        <taxon>Dikarya</taxon>
        <taxon>Ascomycota</taxon>
        <taxon>Pezizomycotina</taxon>
        <taxon>Dothideomycetes</taxon>
        <taxon>Pleosporomycetidae</taxon>
        <taxon>Pleosporales</taxon>
        <taxon>Massarineae</taxon>
        <taxon>Didymosphaeriaceae</taxon>
        <taxon>Bimuria</taxon>
    </lineage>
</organism>
<evidence type="ECO:0000313" key="2">
    <source>
        <dbReference type="EMBL" id="KAF1980295.1"/>
    </source>
</evidence>
<evidence type="ECO:0000313" key="3">
    <source>
        <dbReference type="Proteomes" id="UP000800036"/>
    </source>
</evidence>
<feature type="compositionally biased region" description="Polar residues" evidence="1">
    <location>
        <begin position="32"/>
        <end position="41"/>
    </location>
</feature>
<dbReference type="Proteomes" id="UP000800036">
    <property type="component" value="Unassembled WGS sequence"/>
</dbReference>
<name>A0A6A5VTR8_9PLEO</name>
<keyword evidence="3" id="KW-1185">Reference proteome</keyword>